<accession>A0A1G2G3C0</accession>
<organism evidence="3 4">
    <name type="scientific">Candidatus Ryanbacteria bacterium RIFCSPHIGHO2_01_FULL_45_22</name>
    <dbReference type="NCBI Taxonomy" id="1802114"/>
    <lineage>
        <taxon>Bacteria</taxon>
        <taxon>Candidatus Ryaniibacteriota</taxon>
    </lineage>
</organism>
<dbReference type="Pfam" id="PF14257">
    <property type="entry name" value="DUF4349"/>
    <property type="match status" value="1"/>
</dbReference>
<keyword evidence="1" id="KW-0472">Membrane</keyword>
<feature type="transmembrane region" description="Helical" evidence="1">
    <location>
        <begin position="384"/>
        <end position="405"/>
    </location>
</feature>
<evidence type="ECO:0000313" key="3">
    <source>
        <dbReference type="EMBL" id="OGZ44411.1"/>
    </source>
</evidence>
<dbReference type="EMBL" id="MHNK01000003">
    <property type="protein sequence ID" value="OGZ44411.1"/>
    <property type="molecule type" value="Genomic_DNA"/>
</dbReference>
<evidence type="ECO:0000259" key="2">
    <source>
        <dbReference type="Pfam" id="PF14257"/>
    </source>
</evidence>
<feature type="domain" description="DUF4349" evidence="2">
    <location>
        <begin position="165"/>
        <end position="294"/>
    </location>
</feature>
<evidence type="ECO:0000256" key="1">
    <source>
        <dbReference type="SAM" id="Phobius"/>
    </source>
</evidence>
<feature type="transmembrane region" description="Helical" evidence="1">
    <location>
        <begin position="43"/>
        <end position="67"/>
    </location>
</feature>
<dbReference type="STRING" id="1802114.A2719_04425"/>
<name>A0A1G2G3C0_9BACT</name>
<feature type="transmembrane region" description="Helical" evidence="1">
    <location>
        <begin position="12"/>
        <end position="31"/>
    </location>
</feature>
<keyword evidence="1" id="KW-0812">Transmembrane</keyword>
<proteinExistence type="predicted"/>
<dbReference type="AlphaFoldDB" id="A0A1G2G3C0"/>
<sequence length="411" mass="46281">MEQIQGDRSRKIPWVSIVFLILALLSLIFSSPSYSGYSPAYTLISFLVPILLLIAVAGFFFGLFRFFASADQKVKNTGVHILLWSLGGFVAVIGLWFLLETSYRPMPVYSVASPGMPTQGVGQGTAYYESDMAKSASSMIAPPYYPYPYGGEEVPVTDTREFLKRDYHATMRTREVPELARRIETTVRGFGGRIDQVESSSKSGYVGFVVPASKFEDFRTELESLVNRRFITVNISSQNLLPQKQNIEEQQKSVEESLAELRSERKKIVSAHTSVISVIQSKIDANAREQSALRSEITNDPNRQSQISSRLNVLAYEKANLDTDLANENSVYSNKINSIDAQIKNMETILTAVKDQDQDLLDTVATVKGNISIQWISLWEIMHLYLPGFWIPAILIIAALISYFWERRRLV</sequence>
<reference evidence="3 4" key="1">
    <citation type="journal article" date="2016" name="Nat. Commun.">
        <title>Thousands of microbial genomes shed light on interconnected biogeochemical processes in an aquifer system.</title>
        <authorList>
            <person name="Anantharaman K."/>
            <person name="Brown C.T."/>
            <person name="Hug L.A."/>
            <person name="Sharon I."/>
            <person name="Castelle C.J."/>
            <person name="Probst A.J."/>
            <person name="Thomas B.C."/>
            <person name="Singh A."/>
            <person name="Wilkins M.J."/>
            <person name="Karaoz U."/>
            <person name="Brodie E.L."/>
            <person name="Williams K.H."/>
            <person name="Hubbard S.S."/>
            <person name="Banfield J.F."/>
        </authorList>
    </citation>
    <scope>NUCLEOTIDE SEQUENCE [LARGE SCALE GENOMIC DNA]</scope>
</reference>
<evidence type="ECO:0000313" key="4">
    <source>
        <dbReference type="Proteomes" id="UP000177480"/>
    </source>
</evidence>
<dbReference type="InterPro" id="IPR025645">
    <property type="entry name" value="DUF4349"/>
</dbReference>
<keyword evidence="1" id="KW-1133">Transmembrane helix</keyword>
<feature type="transmembrane region" description="Helical" evidence="1">
    <location>
        <begin position="79"/>
        <end position="99"/>
    </location>
</feature>
<dbReference type="Proteomes" id="UP000177480">
    <property type="component" value="Unassembled WGS sequence"/>
</dbReference>
<protein>
    <recommendedName>
        <fullName evidence="2">DUF4349 domain-containing protein</fullName>
    </recommendedName>
</protein>
<gene>
    <name evidence="3" type="ORF">A2719_04425</name>
</gene>
<comment type="caution">
    <text evidence="3">The sequence shown here is derived from an EMBL/GenBank/DDBJ whole genome shotgun (WGS) entry which is preliminary data.</text>
</comment>